<evidence type="ECO:0000313" key="1">
    <source>
        <dbReference type="EMBL" id="KAJ1899420.1"/>
    </source>
</evidence>
<dbReference type="Proteomes" id="UP001150581">
    <property type="component" value="Unassembled WGS sequence"/>
</dbReference>
<name>A0ACC1IRD5_9FUNG</name>
<evidence type="ECO:0000313" key="2">
    <source>
        <dbReference type="Proteomes" id="UP001150581"/>
    </source>
</evidence>
<organism evidence="1 2">
    <name type="scientific">Kickxella alabastrina</name>
    <dbReference type="NCBI Taxonomy" id="61397"/>
    <lineage>
        <taxon>Eukaryota</taxon>
        <taxon>Fungi</taxon>
        <taxon>Fungi incertae sedis</taxon>
        <taxon>Zoopagomycota</taxon>
        <taxon>Kickxellomycotina</taxon>
        <taxon>Kickxellomycetes</taxon>
        <taxon>Kickxellales</taxon>
        <taxon>Kickxellaceae</taxon>
        <taxon>Kickxella</taxon>
    </lineage>
</organism>
<keyword evidence="2" id="KW-1185">Reference proteome</keyword>
<gene>
    <name evidence="1" type="ORF">LPJ66_002124</name>
</gene>
<reference evidence="1" key="1">
    <citation type="submission" date="2022-07" db="EMBL/GenBank/DDBJ databases">
        <title>Phylogenomic reconstructions and comparative analyses of Kickxellomycotina fungi.</title>
        <authorList>
            <person name="Reynolds N.K."/>
            <person name="Stajich J.E."/>
            <person name="Barry K."/>
            <person name="Grigoriev I.V."/>
            <person name="Crous P."/>
            <person name="Smith M.E."/>
        </authorList>
    </citation>
    <scope>NUCLEOTIDE SEQUENCE</scope>
    <source>
        <strain evidence="1">Benny 63K</strain>
    </source>
</reference>
<proteinExistence type="predicted"/>
<sequence>MEPSDIVLLFLGVICPPGSVALKRIAFSWYLIFKHPLENFRRTGTTGQYHTIEDGLRRHSLNSGVVSGDDTLYRSEDEGSRSTTMTSETAQQQQQQQQDLPLPHKPQSSRNKKTRRPRNSSSDNQPGTNNGRRSANAFQEAARNYAMRHQQRQQTNYVKKWFIDRFYFSDPTQVPPSPTKSAAREQHELDPTR</sequence>
<dbReference type="EMBL" id="JANBPG010000154">
    <property type="protein sequence ID" value="KAJ1899420.1"/>
    <property type="molecule type" value="Genomic_DNA"/>
</dbReference>
<protein>
    <submittedName>
        <fullName evidence="1">Uncharacterized protein</fullName>
    </submittedName>
</protein>
<comment type="caution">
    <text evidence="1">The sequence shown here is derived from an EMBL/GenBank/DDBJ whole genome shotgun (WGS) entry which is preliminary data.</text>
</comment>
<accession>A0ACC1IRD5</accession>